<dbReference type="CDD" id="cd06261">
    <property type="entry name" value="TM_PBP2"/>
    <property type="match status" value="1"/>
</dbReference>
<evidence type="ECO:0000256" key="4">
    <source>
        <dbReference type="ARBA" id="ARBA00022692"/>
    </source>
</evidence>
<dbReference type="AlphaFoldDB" id="A0A0F8YKH6"/>
<feature type="transmembrane region" description="Helical" evidence="7">
    <location>
        <begin position="194"/>
        <end position="217"/>
    </location>
</feature>
<gene>
    <name evidence="9" type="ORF">LCGC14_3143490</name>
</gene>
<dbReference type="InterPro" id="IPR035906">
    <property type="entry name" value="MetI-like_sf"/>
</dbReference>
<dbReference type="Gene3D" id="1.10.3720.10">
    <property type="entry name" value="MetI-like"/>
    <property type="match status" value="1"/>
</dbReference>
<name>A0A0F8YKH6_9ZZZZ</name>
<protein>
    <recommendedName>
        <fullName evidence="8">ABC transmembrane type-1 domain-containing protein</fullName>
    </recommendedName>
</protein>
<accession>A0A0F8YKH6</accession>
<keyword evidence="2" id="KW-0813">Transport</keyword>
<keyword evidence="6 7" id="KW-0472">Membrane</keyword>
<sequence>MKVKTHYSSIFKYLALILATAVSLYPIFWLITVSLKTQAQYLQSTLDLPWPLDFGNFTAALHGGRFYLWFMNSGIITIGSVILATAASLVAAFAIVFMDFKGKQILLNSIISLMAVPIVVMIVPLYILFARIHLMSTYPGVILIYAAICIPFSIYLLTSFFRTLPGEIVEAAIMDGCSTFKVLSKILVPLSIPPVLTLIIVNALYVWNDLLIALVFLPKNDMRTLMVGVTIFKSRFNLKNYYNNQKRSLGRPQRPLNRIIELRSLLL</sequence>
<dbReference type="EMBL" id="LAZR01068985">
    <property type="protein sequence ID" value="KKK48601.1"/>
    <property type="molecule type" value="Genomic_DNA"/>
</dbReference>
<feature type="transmembrane region" description="Helical" evidence="7">
    <location>
        <begin position="105"/>
        <end position="129"/>
    </location>
</feature>
<evidence type="ECO:0000259" key="8">
    <source>
        <dbReference type="PROSITE" id="PS50928"/>
    </source>
</evidence>
<dbReference type="PANTHER" id="PTHR43744">
    <property type="entry name" value="ABC TRANSPORTER PERMEASE PROTEIN MG189-RELATED-RELATED"/>
    <property type="match status" value="1"/>
</dbReference>
<feature type="transmembrane region" description="Helical" evidence="7">
    <location>
        <begin position="141"/>
        <end position="161"/>
    </location>
</feature>
<keyword evidence="3" id="KW-1003">Cell membrane</keyword>
<proteinExistence type="predicted"/>
<feature type="domain" description="ABC transmembrane type-1" evidence="8">
    <location>
        <begin position="70"/>
        <end position="267"/>
    </location>
</feature>
<dbReference type="PROSITE" id="PS50928">
    <property type="entry name" value="ABC_TM1"/>
    <property type="match status" value="1"/>
</dbReference>
<evidence type="ECO:0000256" key="6">
    <source>
        <dbReference type="ARBA" id="ARBA00023136"/>
    </source>
</evidence>
<evidence type="ECO:0000313" key="9">
    <source>
        <dbReference type="EMBL" id="KKK48601.1"/>
    </source>
</evidence>
<dbReference type="SUPFAM" id="SSF161098">
    <property type="entry name" value="MetI-like"/>
    <property type="match status" value="1"/>
</dbReference>
<evidence type="ECO:0000256" key="7">
    <source>
        <dbReference type="SAM" id="Phobius"/>
    </source>
</evidence>
<keyword evidence="4 7" id="KW-0812">Transmembrane</keyword>
<dbReference type="GO" id="GO:0005886">
    <property type="term" value="C:plasma membrane"/>
    <property type="evidence" value="ECO:0007669"/>
    <property type="project" value="UniProtKB-SubCell"/>
</dbReference>
<evidence type="ECO:0000256" key="1">
    <source>
        <dbReference type="ARBA" id="ARBA00004651"/>
    </source>
</evidence>
<evidence type="ECO:0000256" key="5">
    <source>
        <dbReference type="ARBA" id="ARBA00022989"/>
    </source>
</evidence>
<organism evidence="9">
    <name type="scientific">marine sediment metagenome</name>
    <dbReference type="NCBI Taxonomy" id="412755"/>
    <lineage>
        <taxon>unclassified sequences</taxon>
        <taxon>metagenomes</taxon>
        <taxon>ecological metagenomes</taxon>
    </lineage>
</organism>
<dbReference type="Pfam" id="PF00528">
    <property type="entry name" value="BPD_transp_1"/>
    <property type="match status" value="1"/>
</dbReference>
<dbReference type="PANTHER" id="PTHR43744:SF8">
    <property type="entry name" value="SN-GLYCEROL-3-PHOSPHATE TRANSPORT SYSTEM PERMEASE PROTEIN UGPE"/>
    <property type="match status" value="1"/>
</dbReference>
<dbReference type="GO" id="GO:0055085">
    <property type="term" value="P:transmembrane transport"/>
    <property type="evidence" value="ECO:0007669"/>
    <property type="project" value="InterPro"/>
</dbReference>
<comment type="subcellular location">
    <subcellularLocation>
        <location evidence="1">Cell membrane</location>
        <topology evidence="1">Multi-pass membrane protein</topology>
    </subcellularLocation>
</comment>
<evidence type="ECO:0000256" key="3">
    <source>
        <dbReference type="ARBA" id="ARBA00022475"/>
    </source>
</evidence>
<feature type="transmembrane region" description="Helical" evidence="7">
    <location>
        <begin position="12"/>
        <end position="31"/>
    </location>
</feature>
<evidence type="ECO:0000256" key="2">
    <source>
        <dbReference type="ARBA" id="ARBA00022448"/>
    </source>
</evidence>
<dbReference type="InterPro" id="IPR000515">
    <property type="entry name" value="MetI-like"/>
</dbReference>
<keyword evidence="5 7" id="KW-1133">Transmembrane helix</keyword>
<comment type="caution">
    <text evidence="9">The sequence shown here is derived from an EMBL/GenBank/DDBJ whole genome shotgun (WGS) entry which is preliminary data.</text>
</comment>
<reference evidence="9" key="1">
    <citation type="journal article" date="2015" name="Nature">
        <title>Complex archaea that bridge the gap between prokaryotes and eukaryotes.</title>
        <authorList>
            <person name="Spang A."/>
            <person name="Saw J.H."/>
            <person name="Jorgensen S.L."/>
            <person name="Zaremba-Niedzwiedzka K."/>
            <person name="Martijn J."/>
            <person name="Lind A.E."/>
            <person name="van Eijk R."/>
            <person name="Schleper C."/>
            <person name="Guy L."/>
            <person name="Ettema T.J."/>
        </authorList>
    </citation>
    <scope>NUCLEOTIDE SEQUENCE</scope>
</reference>
<feature type="transmembrane region" description="Helical" evidence="7">
    <location>
        <begin position="75"/>
        <end position="98"/>
    </location>
</feature>